<keyword evidence="2" id="KW-0805">Transcription regulation</keyword>
<protein>
    <submittedName>
        <fullName evidence="6">Transcriptional regulator, LysR family</fullName>
    </submittedName>
</protein>
<name>Q1QAH5_PSYCK</name>
<sequence length="306" mass="34900">MLDELIKIDIKTLRSFMAIVECQGVTAAQSRLNVTPSVISGHLTHLEDRLGMTLCHRGRAGFKLTEDGAAVYEACLSFNEAVASFQHQLHYIRQLDSVRGGHIRLCLIDQMPTVFYDALRQCLAASYRNNPLIHFSIDVQSPESMLDKLLSNESDIGVGYFGSFPPLLTFQPAFIEKQVVCCGREHQLFYEAEGLTFEGLEQNYPWIKRGYITDLSINHVRPKTLSATTYHMEATAQLILAGHHVGYLPNDLAKRYEEMGMMKILLPNEASYEVKHHWAYRENLHKHVADFLEQMISLLRKNPFKE</sequence>
<reference evidence="6" key="1">
    <citation type="submission" date="2006-03" db="EMBL/GenBank/DDBJ databases">
        <title>Complete sequence of chromosome of Psychrobacter cryohalolentis K5.</title>
        <authorList>
            <consortium name="US DOE Joint Genome Institute"/>
            <person name="Copeland A."/>
            <person name="Lucas S."/>
            <person name="Lapidus A."/>
            <person name="Barry K."/>
            <person name="Detter J.C."/>
            <person name="Glavina del Rio T."/>
            <person name="Hammon N."/>
            <person name="Israni S."/>
            <person name="Dalin E."/>
            <person name="Tice H."/>
            <person name="Pitluck S."/>
            <person name="Brettin T."/>
            <person name="Bruce D."/>
            <person name="Han C."/>
            <person name="Tapia R."/>
            <person name="Sims D.R."/>
            <person name="Gilna P."/>
            <person name="Schmutz J."/>
            <person name="Larimer F."/>
            <person name="Land M."/>
            <person name="Hauser L."/>
            <person name="Kyrpides N."/>
            <person name="Kim E."/>
            <person name="Richardson P."/>
        </authorList>
    </citation>
    <scope>NUCLEOTIDE SEQUENCE</scope>
    <source>
        <strain evidence="6">K5</strain>
    </source>
</reference>
<dbReference type="STRING" id="335284.Pcryo_1551"/>
<evidence type="ECO:0000313" key="7">
    <source>
        <dbReference type="Proteomes" id="UP000002425"/>
    </source>
</evidence>
<dbReference type="InterPro" id="IPR036388">
    <property type="entry name" value="WH-like_DNA-bd_sf"/>
</dbReference>
<evidence type="ECO:0000256" key="4">
    <source>
        <dbReference type="ARBA" id="ARBA00023163"/>
    </source>
</evidence>
<dbReference type="AlphaFoldDB" id="Q1QAH5"/>
<dbReference type="Pfam" id="PF00126">
    <property type="entry name" value="HTH_1"/>
    <property type="match status" value="1"/>
</dbReference>
<dbReference type="SUPFAM" id="SSF53850">
    <property type="entry name" value="Periplasmic binding protein-like II"/>
    <property type="match status" value="1"/>
</dbReference>
<dbReference type="eggNOG" id="COG0583">
    <property type="taxonomic scope" value="Bacteria"/>
</dbReference>
<comment type="similarity">
    <text evidence="1">Belongs to the LysR transcriptional regulatory family.</text>
</comment>
<dbReference type="InterPro" id="IPR000847">
    <property type="entry name" value="LysR_HTH_N"/>
</dbReference>
<feature type="domain" description="HTH lysR-type" evidence="5">
    <location>
        <begin position="8"/>
        <end position="65"/>
    </location>
</feature>
<gene>
    <name evidence="6" type="ordered locus">Pcryo_1551</name>
</gene>
<organism evidence="6 7">
    <name type="scientific">Psychrobacter cryohalolentis (strain ATCC BAA-1226 / DSM 17306 / VKM B-2378 / K5)</name>
    <dbReference type="NCBI Taxonomy" id="335284"/>
    <lineage>
        <taxon>Bacteria</taxon>
        <taxon>Pseudomonadati</taxon>
        <taxon>Pseudomonadota</taxon>
        <taxon>Gammaproteobacteria</taxon>
        <taxon>Moraxellales</taxon>
        <taxon>Moraxellaceae</taxon>
        <taxon>Psychrobacter</taxon>
    </lineage>
</organism>
<accession>Q1QAH5</accession>
<keyword evidence="3" id="KW-0238">DNA-binding</keyword>
<evidence type="ECO:0000256" key="3">
    <source>
        <dbReference type="ARBA" id="ARBA00023125"/>
    </source>
</evidence>
<dbReference type="PANTHER" id="PTHR30126:SF98">
    <property type="entry name" value="HTH-TYPE TRANSCRIPTIONAL ACTIVATOR BAUR"/>
    <property type="match status" value="1"/>
</dbReference>
<evidence type="ECO:0000313" key="6">
    <source>
        <dbReference type="EMBL" id="ABE75328.1"/>
    </source>
</evidence>
<keyword evidence="4" id="KW-0804">Transcription</keyword>
<dbReference type="GO" id="GO:0003700">
    <property type="term" value="F:DNA-binding transcription factor activity"/>
    <property type="evidence" value="ECO:0007669"/>
    <property type="project" value="InterPro"/>
</dbReference>
<dbReference type="HOGENOM" id="CLU_039613_0_0_6"/>
<evidence type="ECO:0000256" key="1">
    <source>
        <dbReference type="ARBA" id="ARBA00009437"/>
    </source>
</evidence>
<dbReference type="Gene3D" id="3.40.190.290">
    <property type="match status" value="1"/>
</dbReference>
<dbReference type="RefSeq" id="WP_011513880.1">
    <property type="nucleotide sequence ID" value="NC_007969.1"/>
</dbReference>
<dbReference type="GO" id="GO:0000976">
    <property type="term" value="F:transcription cis-regulatory region binding"/>
    <property type="evidence" value="ECO:0007669"/>
    <property type="project" value="TreeGrafter"/>
</dbReference>
<dbReference type="Proteomes" id="UP000002425">
    <property type="component" value="Chromosome"/>
</dbReference>
<evidence type="ECO:0000256" key="2">
    <source>
        <dbReference type="ARBA" id="ARBA00023015"/>
    </source>
</evidence>
<dbReference type="Gene3D" id="1.10.10.10">
    <property type="entry name" value="Winged helix-like DNA-binding domain superfamily/Winged helix DNA-binding domain"/>
    <property type="match status" value="1"/>
</dbReference>
<dbReference type="PANTHER" id="PTHR30126">
    <property type="entry name" value="HTH-TYPE TRANSCRIPTIONAL REGULATOR"/>
    <property type="match status" value="1"/>
</dbReference>
<dbReference type="EMBL" id="CP000323">
    <property type="protein sequence ID" value="ABE75328.1"/>
    <property type="molecule type" value="Genomic_DNA"/>
</dbReference>
<keyword evidence="7" id="KW-1185">Reference proteome</keyword>
<evidence type="ECO:0000259" key="5">
    <source>
        <dbReference type="PROSITE" id="PS50931"/>
    </source>
</evidence>
<dbReference type="InterPro" id="IPR036390">
    <property type="entry name" value="WH_DNA-bd_sf"/>
</dbReference>
<dbReference type="SUPFAM" id="SSF46785">
    <property type="entry name" value="Winged helix' DNA-binding domain"/>
    <property type="match status" value="1"/>
</dbReference>
<proteinExistence type="inferred from homology"/>
<dbReference type="KEGG" id="pcr:Pcryo_1551"/>
<dbReference type="PROSITE" id="PS50931">
    <property type="entry name" value="HTH_LYSR"/>
    <property type="match status" value="1"/>
</dbReference>
<dbReference type="InterPro" id="IPR005119">
    <property type="entry name" value="LysR_subst-bd"/>
</dbReference>
<dbReference type="Pfam" id="PF03466">
    <property type="entry name" value="LysR_substrate"/>
    <property type="match status" value="1"/>
</dbReference>